<dbReference type="eggNOG" id="ENOG502QVYM">
    <property type="taxonomic scope" value="Eukaryota"/>
</dbReference>
<accession>R8BYG9</accession>
<dbReference type="GO" id="GO:0000272">
    <property type="term" value="P:polysaccharide catabolic process"/>
    <property type="evidence" value="ECO:0007669"/>
    <property type="project" value="InterPro"/>
</dbReference>
<evidence type="ECO:0000256" key="1">
    <source>
        <dbReference type="ARBA" id="ARBA00005641"/>
    </source>
</evidence>
<evidence type="ECO:0000259" key="6">
    <source>
        <dbReference type="Pfam" id="PF00150"/>
    </source>
</evidence>
<dbReference type="PANTHER" id="PTHR31263:SF0">
    <property type="entry name" value="CELLULASE FAMILY PROTEIN (AFU_ORTHOLOGUE AFUA_5G14560)"/>
    <property type="match status" value="1"/>
</dbReference>
<dbReference type="PANTHER" id="PTHR31263">
    <property type="entry name" value="CELLULASE FAMILY PROTEIN (AFU_ORTHOLOGUE AFUA_5G14560)"/>
    <property type="match status" value="1"/>
</dbReference>
<protein>
    <submittedName>
        <fullName evidence="7">Putative cellulase family protein</fullName>
    </submittedName>
</protein>
<keyword evidence="3 4" id="KW-0326">Glycosidase</keyword>
<organism evidence="7 8">
    <name type="scientific">Phaeoacremonium minimum (strain UCR-PA7)</name>
    <name type="common">Esca disease fungus</name>
    <name type="synonym">Togninia minima</name>
    <dbReference type="NCBI Taxonomy" id="1286976"/>
    <lineage>
        <taxon>Eukaryota</taxon>
        <taxon>Fungi</taxon>
        <taxon>Dikarya</taxon>
        <taxon>Ascomycota</taxon>
        <taxon>Pezizomycotina</taxon>
        <taxon>Sordariomycetes</taxon>
        <taxon>Sordariomycetidae</taxon>
        <taxon>Togniniales</taxon>
        <taxon>Togniniaceae</taxon>
        <taxon>Phaeoacremonium</taxon>
    </lineage>
</organism>
<evidence type="ECO:0000313" key="8">
    <source>
        <dbReference type="Proteomes" id="UP000014074"/>
    </source>
</evidence>
<feature type="signal peptide" evidence="5">
    <location>
        <begin position="1"/>
        <end position="19"/>
    </location>
</feature>
<keyword evidence="2 4" id="KW-0378">Hydrolase</keyword>
<dbReference type="GO" id="GO:0004553">
    <property type="term" value="F:hydrolase activity, hydrolyzing O-glycosyl compounds"/>
    <property type="evidence" value="ECO:0007669"/>
    <property type="project" value="InterPro"/>
</dbReference>
<keyword evidence="8" id="KW-1185">Reference proteome</keyword>
<comment type="similarity">
    <text evidence="1 4">Belongs to the glycosyl hydrolase 5 (cellulase A) family.</text>
</comment>
<evidence type="ECO:0000313" key="7">
    <source>
        <dbReference type="EMBL" id="EOO04403.1"/>
    </source>
</evidence>
<dbReference type="EMBL" id="KB932776">
    <property type="protein sequence ID" value="EOO04403.1"/>
    <property type="molecule type" value="Genomic_DNA"/>
</dbReference>
<evidence type="ECO:0000256" key="5">
    <source>
        <dbReference type="SAM" id="SignalP"/>
    </source>
</evidence>
<gene>
    <name evidence="7" type="ORF">UCRPA7_73</name>
</gene>
<reference evidence="8" key="1">
    <citation type="journal article" date="2013" name="Genome Announc.">
        <title>Draft genome sequence of the ascomycete Phaeoacremonium aleophilum strain UCR-PA7, a causal agent of the esca disease complex in grapevines.</title>
        <authorList>
            <person name="Blanco-Ulate B."/>
            <person name="Rolshausen P."/>
            <person name="Cantu D."/>
        </authorList>
    </citation>
    <scope>NUCLEOTIDE SEQUENCE [LARGE SCALE GENOMIC DNA]</scope>
    <source>
        <strain evidence="8">UCR-PA7</strain>
    </source>
</reference>
<dbReference type="AlphaFoldDB" id="R8BYG9"/>
<keyword evidence="5" id="KW-0732">Signal</keyword>
<dbReference type="Proteomes" id="UP000014074">
    <property type="component" value="Unassembled WGS sequence"/>
</dbReference>
<dbReference type="Gene3D" id="3.20.20.80">
    <property type="entry name" value="Glycosidases"/>
    <property type="match status" value="1"/>
</dbReference>
<dbReference type="SUPFAM" id="SSF51445">
    <property type="entry name" value="(Trans)glycosidases"/>
    <property type="match status" value="1"/>
</dbReference>
<dbReference type="RefSeq" id="XP_007910862.1">
    <property type="nucleotide sequence ID" value="XM_007912671.1"/>
</dbReference>
<evidence type="ECO:0000256" key="2">
    <source>
        <dbReference type="ARBA" id="ARBA00022801"/>
    </source>
</evidence>
<evidence type="ECO:0000256" key="3">
    <source>
        <dbReference type="ARBA" id="ARBA00023295"/>
    </source>
</evidence>
<sequence length="414" mass="46133">MNPFLFFLVVLGIASPALGLTLPLHTSSRWILDANNERIKFRCINWAGHMETHLPEGLHKQSIDYLADWIRNQGFNCVRLTYSIDHALNPMLKVSDAFSQAASQAGVPVESMQSLYNSAVAKNPFLSTATTQDVYAAVVEKLWTRGVMTILDNHVSKATWCCNLTDGNGWWDSAFGYNDLNSRYFKTDQWLSGLQAMATWAQGRPGVVGMSLRNEIRQSFLQDLNGPHNDWFTYVSQAAKLVHSVNPDLLVVIGGISSATDLSFIRTRNLDTSGWSGKHVWEMHAYSFTVTFTDVFQSCDAVQAAYGLFDGFLLEQGKAYTGPLLLSEFGVGMTGGPSQGLSDADRRYLQCLVEYATGNDMDWALWALQGSYYARNQQTGYEEAWGALDKDWMGWRNAAFPGMLGEMWNATQGP</sequence>
<name>R8BYG9_PHAM7</name>
<proteinExistence type="inferred from homology"/>
<evidence type="ECO:0000256" key="4">
    <source>
        <dbReference type="RuleBase" id="RU361153"/>
    </source>
</evidence>
<feature type="domain" description="Glycoside hydrolase family 5" evidence="6">
    <location>
        <begin position="50"/>
        <end position="369"/>
    </location>
</feature>
<dbReference type="InterPro" id="IPR017853">
    <property type="entry name" value="GH"/>
</dbReference>
<feature type="chain" id="PRO_5004452385" evidence="5">
    <location>
        <begin position="20"/>
        <end position="414"/>
    </location>
</feature>
<dbReference type="GeneID" id="19328045"/>
<dbReference type="KEGG" id="tmn:UCRPA7_73"/>
<dbReference type="Pfam" id="PF00150">
    <property type="entry name" value="Cellulase"/>
    <property type="match status" value="1"/>
</dbReference>
<dbReference type="InterPro" id="IPR001547">
    <property type="entry name" value="Glyco_hydro_5"/>
</dbReference>
<dbReference type="OrthoDB" id="442731at2759"/>
<dbReference type="HOGENOM" id="CLU_039562_0_0_1"/>